<dbReference type="InterPro" id="IPR004606">
    <property type="entry name" value="Mop_domain"/>
</dbReference>
<evidence type="ECO:0000256" key="1">
    <source>
        <dbReference type="ARBA" id="ARBA00022505"/>
    </source>
</evidence>
<dbReference type="SUPFAM" id="SSF50331">
    <property type="entry name" value="MOP-like"/>
    <property type="match status" value="1"/>
</dbReference>
<keyword evidence="1 2" id="KW-0500">Molybdenum</keyword>
<evidence type="ECO:0000256" key="2">
    <source>
        <dbReference type="PROSITE-ProRule" id="PRU01213"/>
    </source>
</evidence>
<evidence type="ECO:0000313" key="5">
    <source>
        <dbReference type="Proteomes" id="UP000663722"/>
    </source>
</evidence>
<dbReference type="RefSeq" id="WP_207680663.1">
    <property type="nucleotide sequence ID" value="NZ_CP061800.1"/>
</dbReference>
<dbReference type="Gene3D" id="2.40.50.100">
    <property type="match status" value="1"/>
</dbReference>
<dbReference type="KEGG" id="dmm:dnm_100850"/>
<dbReference type="PROSITE" id="PS51866">
    <property type="entry name" value="MOP"/>
    <property type="match status" value="1"/>
</dbReference>
<keyword evidence="5" id="KW-1185">Reference proteome</keyword>
<dbReference type="Pfam" id="PF03459">
    <property type="entry name" value="TOBE"/>
    <property type="match status" value="1"/>
</dbReference>
<proteinExistence type="predicted"/>
<dbReference type="Proteomes" id="UP000663722">
    <property type="component" value="Chromosome"/>
</dbReference>
<dbReference type="EMBL" id="CP061800">
    <property type="protein sequence ID" value="QTA93975.1"/>
    <property type="molecule type" value="Genomic_DNA"/>
</dbReference>
<reference evidence="4" key="1">
    <citation type="journal article" date="2021" name="Microb. Physiol.">
        <title>Proteogenomic Insights into the Physiology of Marine, Sulfate-Reducing, Filamentous Desulfonema limicola and Desulfonema magnum.</title>
        <authorList>
            <person name="Schnaars V."/>
            <person name="Wohlbrand L."/>
            <person name="Scheve S."/>
            <person name="Hinrichs C."/>
            <person name="Reinhardt R."/>
            <person name="Rabus R."/>
        </authorList>
    </citation>
    <scope>NUCLEOTIDE SEQUENCE</scope>
    <source>
        <strain evidence="4">4be13</strain>
    </source>
</reference>
<dbReference type="InterPro" id="IPR005116">
    <property type="entry name" value="Transp-assoc_OB_typ1"/>
</dbReference>
<protein>
    <submittedName>
        <fullName evidence="4">Molybdenum-binding protein</fullName>
    </submittedName>
</protein>
<name>A0A975GUB0_9BACT</name>
<feature type="domain" description="Mop" evidence="3">
    <location>
        <begin position="2"/>
        <end position="68"/>
    </location>
</feature>
<dbReference type="AlphaFoldDB" id="A0A975GUB0"/>
<evidence type="ECO:0000259" key="3">
    <source>
        <dbReference type="PROSITE" id="PS51866"/>
    </source>
</evidence>
<dbReference type="InterPro" id="IPR008995">
    <property type="entry name" value="Mo/tungstate-bd_C_term_dom"/>
</dbReference>
<accession>A0A975GUB0</accession>
<sequence>MKFSARNVFRGKVKSLKKGPVNSEVTIEMPGGLEMVATVTTQSAENMGLAEGAETTALIKATQVMLVSE</sequence>
<evidence type="ECO:0000313" key="4">
    <source>
        <dbReference type="EMBL" id="QTA93975.1"/>
    </source>
</evidence>
<dbReference type="GO" id="GO:0015689">
    <property type="term" value="P:molybdate ion transport"/>
    <property type="evidence" value="ECO:0007669"/>
    <property type="project" value="InterPro"/>
</dbReference>
<gene>
    <name evidence="4" type="ORF">dnm_100850</name>
</gene>
<organism evidence="4 5">
    <name type="scientific">Desulfonema magnum</name>
    <dbReference type="NCBI Taxonomy" id="45655"/>
    <lineage>
        <taxon>Bacteria</taxon>
        <taxon>Pseudomonadati</taxon>
        <taxon>Thermodesulfobacteriota</taxon>
        <taxon>Desulfobacteria</taxon>
        <taxon>Desulfobacterales</taxon>
        <taxon>Desulfococcaceae</taxon>
        <taxon>Desulfonema</taxon>
    </lineage>
</organism>
<dbReference type="NCBIfam" id="TIGR00638">
    <property type="entry name" value="Mop"/>
    <property type="match status" value="1"/>
</dbReference>